<dbReference type="GeneID" id="28740436"/>
<comment type="caution">
    <text evidence="2">The sequence shown here is derived from an EMBL/GenBank/DDBJ whole genome shotgun (WGS) entry which is preliminary data.</text>
</comment>
<dbReference type="EMBL" id="LFJN01000010">
    <property type="protein sequence ID" value="KPI41271.1"/>
    <property type="molecule type" value="Genomic_DNA"/>
</dbReference>
<organism evidence="2 3">
    <name type="scientific">Cyphellophora attinorum</name>
    <dbReference type="NCBI Taxonomy" id="1664694"/>
    <lineage>
        <taxon>Eukaryota</taxon>
        <taxon>Fungi</taxon>
        <taxon>Dikarya</taxon>
        <taxon>Ascomycota</taxon>
        <taxon>Pezizomycotina</taxon>
        <taxon>Eurotiomycetes</taxon>
        <taxon>Chaetothyriomycetidae</taxon>
        <taxon>Chaetothyriales</taxon>
        <taxon>Cyphellophoraceae</taxon>
        <taxon>Cyphellophora</taxon>
    </lineage>
</organism>
<accession>A0A0N0NN67</accession>
<evidence type="ECO:0000313" key="3">
    <source>
        <dbReference type="Proteomes" id="UP000038010"/>
    </source>
</evidence>
<feature type="compositionally biased region" description="Low complexity" evidence="1">
    <location>
        <begin position="183"/>
        <end position="194"/>
    </location>
</feature>
<dbReference type="RefSeq" id="XP_018001234.1">
    <property type="nucleotide sequence ID" value="XM_018148557.1"/>
</dbReference>
<dbReference type="Proteomes" id="UP000038010">
    <property type="component" value="Unassembled WGS sequence"/>
</dbReference>
<keyword evidence="3" id="KW-1185">Reference proteome</keyword>
<proteinExistence type="predicted"/>
<feature type="region of interest" description="Disordered" evidence="1">
    <location>
        <begin position="258"/>
        <end position="296"/>
    </location>
</feature>
<evidence type="ECO:0000313" key="2">
    <source>
        <dbReference type="EMBL" id="KPI41271.1"/>
    </source>
</evidence>
<evidence type="ECO:0000256" key="1">
    <source>
        <dbReference type="SAM" id="MobiDB-lite"/>
    </source>
</evidence>
<feature type="compositionally biased region" description="Low complexity" evidence="1">
    <location>
        <begin position="132"/>
        <end position="148"/>
    </location>
</feature>
<feature type="region of interest" description="Disordered" evidence="1">
    <location>
        <begin position="1"/>
        <end position="34"/>
    </location>
</feature>
<feature type="compositionally biased region" description="Polar residues" evidence="1">
    <location>
        <begin position="105"/>
        <end position="122"/>
    </location>
</feature>
<feature type="compositionally biased region" description="Low complexity" evidence="1">
    <location>
        <begin position="267"/>
        <end position="282"/>
    </location>
</feature>
<gene>
    <name evidence="2" type="ORF">AB675_8134</name>
</gene>
<feature type="compositionally biased region" description="Basic and acidic residues" evidence="1">
    <location>
        <begin position="152"/>
        <end position="165"/>
    </location>
</feature>
<reference evidence="2 3" key="1">
    <citation type="submission" date="2015-06" db="EMBL/GenBank/DDBJ databases">
        <title>Draft genome of the ant-associated black yeast Phialophora attae CBS 131958.</title>
        <authorList>
            <person name="Moreno L.F."/>
            <person name="Stielow B.J."/>
            <person name="de Hoog S."/>
            <person name="Vicente V.A."/>
            <person name="Weiss V.A."/>
            <person name="de Vries M."/>
            <person name="Cruz L.M."/>
            <person name="Souza E.M."/>
        </authorList>
    </citation>
    <scope>NUCLEOTIDE SEQUENCE [LARGE SCALE GENOMIC DNA]</scope>
    <source>
        <strain evidence="2 3">CBS 131958</strain>
    </source>
</reference>
<name>A0A0N0NN67_9EURO</name>
<dbReference type="VEuPathDB" id="FungiDB:AB675_8134"/>
<feature type="region of interest" description="Disordered" evidence="1">
    <location>
        <begin position="57"/>
        <end position="168"/>
    </location>
</feature>
<sequence length="509" mass="55862">MARGWTRPCTGSKKPTLSADYKGAKKDEYGPWEPLGRLLLPDWHRKADEIVEQRRRKFLPASGDAQEPSDGVVQPTDITETGSRQDNRLPQADEMPTSVHHGTDDQQTAGDSQPESQSTHENAQGGEGNDNSSATRAEPAAAAAAGSDESSEEQREHLDSRDEQRSNPQIVPAFRISQSHIASDTTTSPTTGLPGPSLTDLDHFPDSCCLCHWRLTGLVPQYLTDILCEDCFALCTRMGSPMNSSNLAVVPYDGQPPPLPSWPTSPGPTSSTSASSVASRSSSPRERPLYPSTHYRCSTPRGAVRIQPEVDRHSAPACRSSTPPPAYARHADPLYRYPYERPHGQRMPPGPFDPLYHYPHGRPGRTDATLDQDVAAANQVFFANYPAGPPTSINAFYPPPGCDTDGQAFFDHLLHTGPALTNPGFAPQPPPFQRPDLHYDFPQVTLADTRRLVICEDQHCQIPMWKAPDLASPFEHSPFHVPGFRPKEPLFFVPSGAEEPERFGGPCQW</sequence>
<protein>
    <submittedName>
        <fullName evidence="2">Uncharacterized protein</fullName>
    </submittedName>
</protein>
<feature type="region of interest" description="Disordered" evidence="1">
    <location>
        <begin position="175"/>
        <end position="194"/>
    </location>
</feature>
<dbReference type="AlphaFoldDB" id="A0A0N0NN67"/>